<feature type="region of interest" description="Disordered" evidence="1">
    <location>
        <begin position="336"/>
        <end position="390"/>
    </location>
</feature>
<keyword evidence="3" id="KW-1185">Reference proteome</keyword>
<feature type="compositionally biased region" description="Basic residues" evidence="1">
    <location>
        <begin position="605"/>
        <end position="621"/>
    </location>
</feature>
<sequence length="692" mass="76489">MEHFDMVIMFKTLENTGLKGFLNATSSVFEAAVGEFFANAKVIAGTIPEGQEMRVLEKKKAVSKKKQTETTEVNKKKKKLVKKMVTSQIVEAELCKETSNKENQEGVIHVDDQPESQTNDAFIDDGPDGHEGTVPEQEEHVVGDDRQEPTLGCDTQMDEEGPDENVSNVAAQGEQGKPTAHGLAHHEGETTEIEDWVDNDEQIERDESSAQIEKETATNDRAIVSRSGSMANFKLDVPTVNYDYLCIRFLIKELKEIARQHRDKRVLAGLSIVAPEASFVGVASAQSEQPPPFAIEFSTQDEHEQTKAKESAQQEKQVDGNVEVVNWIVEQIEETGNKKLDSAGRHHMAEQQAPEKRDEPHRSPSTSGSNSTGRFSHTGPSLTLSSTLHLEPNPSNLQMVVFISSPPASPITGSKLEEVEKVIASLDSRIMSMDSRMLSMDSRMLSMDSKVQSMHSKLGSIDSKMEQLLNVQTFMKHDFGAYKCAFYDKMDTVAGNVKSSQTSLETIVLHHLTEHQLQLASDLGLVKLQLAELVDHLKQTRGRSEQYKRGVVIDRRTGVPCQSSTDQSALSTESKTMACGNGKRVIGSCSTWNQFKLDQIEKRNSRSKSSRRRHMRRRPPCRARAMARATPSRAGRAMGTLTTRAGRAAGAWWPDERAAAGRWSAQVYAAGRRLSSALARSDARAGRTRGGA</sequence>
<evidence type="ECO:0000313" key="3">
    <source>
        <dbReference type="Proteomes" id="UP000250235"/>
    </source>
</evidence>
<protein>
    <submittedName>
        <fullName evidence="2">Uncharacterized protein</fullName>
    </submittedName>
</protein>
<feature type="compositionally biased region" description="Basic and acidic residues" evidence="1">
    <location>
        <begin position="127"/>
        <end position="148"/>
    </location>
</feature>
<name>A0A2Z7DH16_9LAMI</name>
<dbReference type="AlphaFoldDB" id="A0A2Z7DH16"/>
<gene>
    <name evidence="2" type="ORF">F511_29377</name>
</gene>
<feature type="region of interest" description="Disordered" evidence="1">
    <location>
        <begin position="601"/>
        <end position="635"/>
    </location>
</feature>
<reference evidence="2 3" key="1">
    <citation type="journal article" date="2015" name="Proc. Natl. Acad. Sci. U.S.A.">
        <title>The resurrection genome of Boea hygrometrica: A blueprint for survival of dehydration.</title>
        <authorList>
            <person name="Xiao L."/>
            <person name="Yang G."/>
            <person name="Zhang L."/>
            <person name="Yang X."/>
            <person name="Zhao S."/>
            <person name="Ji Z."/>
            <person name="Zhou Q."/>
            <person name="Hu M."/>
            <person name="Wang Y."/>
            <person name="Chen M."/>
            <person name="Xu Y."/>
            <person name="Jin H."/>
            <person name="Xiao X."/>
            <person name="Hu G."/>
            <person name="Bao F."/>
            <person name="Hu Y."/>
            <person name="Wan P."/>
            <person name="Li L."/>
            <person name="Deng X."/>
            <person name="Kuang T."/>
            <person name="Xiang C."/>
            <person name="Zhu J.K."/>
            <person name="Oliver M.J."/>
            <person name="He Y."/>
        </authorList>
    </citation>
    <scope>NUCLEOTIDE SEQUENCE [LARGE SCALE GENOMIC DNA]</scope>
    <source>
        <strain evidence="3">cv. XS01</strain>
    </source>
</reference>
<dbReference type="EMBL" id="KQ986765">
    <property type="protein sequence ID" value="KZV58442.1"/>
    <property type="molecule type" value="Genomic_DNA"/>
</dbReference>
<dbReference type="Proteomes" id="UP000250235">
    <property type="component" value="Unassembled WGS sequence"/>
</dbReference>
<feature type="compositionally biased region" description="Basic and acidic residues" evidence="1">
    <location>
        <begin position="336"/>
        <end position="362"/>
    </location>
</feature>
<accession>A0A2Z7DH16</accession>
<organism evidence="2 3">
    <name type="scientific">Dorcoceras hygrometricum</name>
    <dbReference type="NCBI Taxonomy" id="472368"/>
    <lineage>
        <taxon>Eukaryota</taxon>
        <taxon>Viridiplantae</taxon>
        <taxon>Streptophyta</taxon>
        <taxon>Embryophyta</taxon>
        <taxon>Tracheophyta</taxon>
        <taxon>Spermatophyta</taxon>
        <taxon>Magnoliopsida</taxon>
        <taxon>eudicotyledons</taxon>
        <taxon>Gunneridae</taxon>
        <taxon>Pentapetalae</taxon>
        <taxon>asterids</taxon>
        <taxon>lamiids</taxon>
        <taxon>Lamiales</taxon>
        <taxon>Gesneriaceae</taxon>
        <taxon>Didymocarpoideae</taxon>
        <taxon>Trichosporeae</taxon>
        <taxon>Loxocarpinae</taxon>
        <taxon>Dorcoceras</taxon>
    </lineage>
</organism>
<feature type="compositionally biased region" description="Low complexity" evidence="1">
    <location>
        <begin position="622"/>
        <end position="635"/>
    </location>
</feature>
<evidence type="ECO:0000256" key="1">
    <source>
        <dbReference type="SAM" id="MobiDB-lite"/>
    </source>
</evidence>
<feature type="compositionally biased region" description="Polar residues" evidence="1">
    <location>
        <begin position="363"/>
        <end position="390"/>
    </location>
</feature>
<proteinExistence type="predicted"/>
<feature type="region of interest" description="Disordered" evidence="1">
    <location>
        <begin position="109"/>
        <end position="167"/>
    </location>
</feature>
<dbReference type="Gene3D" id="1.20.5.340">
    <property type="match status" value="1"/>
</dbReference>
<dbReference type="OrthoDB" id="342281at2759"/>
<evidence type="ECO:0000313" key="2">
    <source>
        <dbReference type="EMBL" id="KZV58442.1"/>
    </source>
</evidence>